<keyword evidence="12" id="KW-1185">Reference proteome</keyword>
<keyword evidence="7" id="KW-0051">Antiviral defense</keyword>
<comment type="catalytic activity">
    <reaction evidence="9">
        <text>DNA(n) + a 2'-deoxyribonucleoside 5'-triphosphate = DNA(n+1) + diphosphate</text>
        <dbReference type="Rhea" id="RHEA:22508"/>
        <dbReference type="Rhea" id="RHEA-COMP:17339"/>
        <dbReference type="Rhea" id="RHEA-COMP:17340"/>
        <dbReference type="ChEBI" id="CHEBI:33019"/>
        <dbReference type="ChEBI" id="CHEBI:61560"/>
        <dbReference type="ChEBI" id="CHEBI:173112"/>
        <dbReference type="EC" id="2.7.7.49"/>
    </reaction>
</comment>
<dbReference type="RefSeq" id="WP_111161228.1">
    <property type="nucleotide sequence ID" value="NZ_PCDP01000036.1"/>
</dbReference>
<evidence type="ECO:0000256" key="1">
    <source>
        <dbReference type="ARBA" id="ARBA00012493"/>
    </source>
</evidence>
<dbReference type="NCBIfam" id="NF038233">
    <property type="entry name" value="retron_St85_RT"/>
    <property type="match status" value="1"/>
</dbReference>
<evidence type="ECO:0000256" key="8">
    <source>
        <dbReference type="ARBA" id="ARBA00034120"/>
    </source>
</evidence>
<dbReference type="PANTHER" id="PTHR34047:SF7">
    <property type="entry name" value="RNA-DIRECTED DNA POLYMERASE"/>
    <property type="match status" value="1"/>
</dbReference>
<evidence type="ECO:0000256" key="5">
    <source>
        <dbReference type="ARBA" id="ARBA00022842"/>
    </source>
</evidence>
<gene>
    <name evidence="11" type="ORF">CPY51_16085</name>
</gene>
<dbReference type="InterPro" id="IPR043502">
    <property type="entry name" value="DNA/RNA_pol_sf"/>
</dbReference>
<dbReference type="EMBL" id="PCDP01000036">
    <property type="protein sequence ID" value="PZM13034.1"/>
    <property type="molecule type" value="Genomic_DNA"/>
</dbReference>
<keyword evidence="6" id="KW-0695">RNA-directed DNA polymerase</keyword>
<evidence type="ECO:0000256" key="9">
    <source>
        <dbReference type="ARBA" id="ARBA00048173"/>
    </source>
</evidence>
<dbReference type="PANTHER" id="PTHR34047">
    <property type="entry name" value="NUCLEAR INTRON MATURASE 1, MITOCHONDRIAL-RELATED"/>
    <property type="match status" value="1"/>
</dbReference>
<keyword evidence="3" id="KW-0548">Nucleotidyltransferase</keyword>
<proteinExistence type="inferred from homology"/>
<reference evidence="11 12" key="1">
    <citation type="journal article" date="2018" name="Sci. Rep.">
        <title>Rhizobium tumorigenes sp. nov., a novel plant tumorigenic bacterium isolated from cane gall tumors on thornless blackberry.</title>
        <authorList>
            <person name="Kuzmanovi N."/>
            <person name="Smalla K."/>
            <person name="Gronow S."/>
            <person name="PuBawska J."/>
        </authorList>
    </citation>
    <scope>NUCLEOTIDE SEQUENCE [LARGE SCALE GENOMIC DNA]</scope>
    <source>
        <strain evidence="11 12">CCBAU 85046</strain>
    </source>
</reference>
<evidence type="ECO:0000256" key="6">
    <source>
        <dbReference type="ARBA" id="ARBA00022918"/>
    </source>
</evidence>
<keyword evidence="5" id="KW-0460">Magnesium</keyword>
<dbReference type="GO" id="GO:0046872">
    <property type="term" value="F:metal ion binding"/>
    <property type="evidence" value="ECO:0007669"/>
    <property type="project" value="UniProtKB-KW"/>
</dbReference>
<dbReference type="InterPro" id="IPR051083">
    <property type="entry name" value="GrpII_Intron_Splice-Mob/Def"/>
</dbReference>
<comment type="similarity">
    <text evidence="8">Belongs to the bacterial reverse transcriptase family.</text>
</comment>
<keyword evidence="4" id="KW-0479">Metal-binding</keyword>
<organism evidence="11 12">
    <name type="scientific">Rhizobium tubonense</name>
    <dbReference type="NCBI Taxonomy" id="484088"/>
    <lineage>
        <taxon>Bacteria</taxon>
        <taxon>Pseudomonadati</taxon>
        <taxon>Pseudomonadota</taxon>
        <taxon>Alphaproteobacteria</taxon>
        <taxon>Hyphomicrobiales</taxon>
        <taxon>Rhizobiaceae</taxon>
        <taxon>Rhizobium/Agrobacterium group</taxon>
        <taxon>Rhizobium</taxon>
    </lineage>
</organism>
<dbReference type="Proteomes" id="UP000248925">
    <property type="component" value="Unassembled WGS sequence"/>
</dbReference>
<dbReference type="AlphaFoldDB" id="A0A2W4D6S6"/>
<evidence type="ECO:0000256" key="2">
    <source>
        <dbReference type="ARBA" id="ARBA00022679"/>
    </source>
</evidence>
<dbReference type="CDD" id="cd03487">
    <property type="entry name" value="RT_Bac_retron_II"/>
    <property type="match status" value="1"/>
</dbReference>
<dbReference type="GO" id="GO:0003723">
    <property type="term" value="F:RNA binding"/>
    <property type="evidence" value="ECO:0007669"/>
    <property type="project" value="InterPro"/>
</dbReference>
<dbReference type="GO" id="GO:0003964">
    <property type="term" value="F:RNA-directed DNA polymerase activity"/>
    <property type="evidence" value="ECO:0007669"/>
    <property type="project" value="UniProtKB-KW"/>
</dbReference>
<dbReference type="OrthoDB" id="7055795at2"/>
<dbReference type="InterPro" id="IPR000123">
    <property type="entry name" value="Reverse_transcriptase_msDNA"/>
</dbReference>
<dbReference type="GO" id="GO:0051607">
    <property type="term" value="P:defense response to virus"/>
    <property type="evidence" value="ECO:0007669"/>
    <property type="project" value="UniProtKB-KW"/>
</dbReference>
<comment type="caution">
    <text evidence="11">The sequence shown here is derived from an EMBL/GenBank/DDBJ whole genome shotgun (WGS) entry which is preliminary data.</text>
</comment>
<evidence type="ECO:0000256" key="7">
    <source>
        <dbReference type="ARBA" id="ARBA00023118"/>
    </source>
</evidence>
<evidence type="ECO:0000256" key="3">
    <source>
        <dbReference type="ARBA" id="ARBA00022695"/>
    </source>
</evidence>
<feature type="domain" description="Reverse transcriptase" evidence="10">
    <location>
        <begin position="15"/>
        <end position="238"/>
    </location>
</feature>
<name>A0A2W4D6S6_9HYPH</name>
<sequence length="317" mass="35769">MTLFDELSILTGLGASDLNRLIYNAPARYKEFPIKKRSGEDRIIAQPSRELKIVQRYIAGLVLNRLPIHSAATAYKEGANIFANVQSHSANRIILKLDFTDFFHSIKPTDWRNYAKVHIPSLSKEDVELSAKVLFWGMKSNRPICLSIGAPTSPVMSNLIMYDLDEQFFQITNDIGVTYTRYADDITLSGSNKESVIEAEKAIRVAVRKCKSPKLLFNESKRGIYSTGQRRHITGLNITPSGKISLGRERKRMISSLIHKYSLMLLDANDVGKLKGYLAFSLACEPEFLGRMRIKYGSTLIEEIQKTHIPARTLPES</sequence>
<dbReference type="SUPFAM" id="SSF56672">
    <property type="entry name" value="DNA/RNA polymerases"/>
    <property type="match status" value="1"/>
</dbReference>
<evidence type="ECO:0000259" key="10">
    <source>
        <dbReference type="PROSITE" id="PS50878"/>
    </source>
</evidence>
<accession>A0A2W4D6S6</accession>
<dbReference type="PRINTS" id="PR00866">
    <property type="entry name" value="RNADNAPOLMS"/>
</dbReference>
<dbReference type="InterPro" id="IPR000477">
    <property type="entry name" value="RT_dom"/>
</dbReference>
<dbReference type="EC" id="2.7.7.49" evidence="1"/>
<keyword evidence="2" id="KW-0808">Transferase</keyword>
<evidence type="ECO:0000313" key="11">
    <source>
        <dbReference type="EMBL" id="PZM13034.1"/>
    </source>
</evidence>
<protein>
    <recommendedName>
        <fullName evidence="1">RNA-directed DNA polymerase</fullName>
        <ecNumber evidence="1">2.7.7.49</ecNumber>
    </recommendedName>
</protein>
<dbReference type="PROSITE" id="PS50878">
    <property type="entry name" value="RT_POL"/>
    <property type="match status" value="1"/>
</dbReference>
<evidence type="ECO:0000313" key="12">
    <source>
        <dbReference type="Proteomes" id="UP000248925"/>
    </source>
</evidence>
<evidence type="ECO:0000256" key="4">
    <source>
        <dbReference type="ARBA" id="ARBA00022723"/>
    </source>
</evidence>
<dbReference type="Pfam" id="PF00078">
    <property type="entry name" value="RVT_1"/>
    <property type="match status" value="1"/>
</dbReference>